<dbReference type="EMBL" id="JAKLJA010000103">
    <property type="protein sequence ID" value="MCG5079099.1"/>
    <property type="molecule type" value="Genomic_DNA"/>
</dbReference>
<comment type="caution">
    <text evidence="1">The sequence shown here is derived from an EMBL/GenBank/DDBJ whole genome shotgun (WGS) entry which is preliminary data.</text>
</comment>
<sequence>GCRCQAWMLTGDPAAADPVCEKSAHHGQVVQTVQFARQPRQVDERPLIFRSRENSLAR</sequence>
<reference evidence="1" key="1">
    <citation type="submission" date="2022-01" db="EMBL/GenBank/DDBJ databases">
        <title>Genome sequence and assembly of Parabukholderia sp. RG36.</title>
        <authorList>
            <person name="Chhetri G."/>
        </authorList>
    </citation>
    <scope>NUCLEOTIDE SEQUENCE</scope>
    <source>
        <strain evidence="1">RG36</strain>
    </source>
</reference>
<organism evidence="1 2">
    <name type="scientific">Paraburkholderia tagetis</name>
    <dbReference type="NCBI Taxonomy" id="2913261"/>
    <lineage>
        <taxon>Bacteria</taxon>
        <taxon>Pseudomonadati</taxon>
        <taxon>Pseudomonadota</taxon>
        <taxon>Betaproteobacteria</taxon>
        <taxon>Burkholderiales</taxon>
        <taxon>Burkholderiaceae</taxon>
        <taxon>Paraburkholderia</taxon>
    </lineage>
</organism>
<feature type="non-terminal residue" evidence="1">
    <location>
        <position position="1"/>
    </location>
</feature>
<dbReference type="Proteomes" id="UP001139308">
    <property type="component" value="Unassembled WGS sequence"/>
</dbReference>
<gene>
    <name evidence="1" type="ORF">L5014_38330</name>
</gene>
<name>A0A9X2A1N5_9BURK</name>
<evidence type="ECO:0000313" key="1">
    <source>
        <dbReference type="EMBL" id="MCG5079099.1"/>
    </source>
</evidence>
<evidence type="ECO:0000313" key="2">
    <source>
        <dbReference type="Proteomes" id="UP001139308"/>
    </source>
</evidence>
<accession>A0A9X2A1N5</accession>
<dbReference type="AlphaFoldDB" id="A0A9X2A1N5"/>
<keyword evidence="2" id="KW-1185">Reference proteome</keyword>
<proteinExistence type="predicted"/>
<protein>
    <submittedName>
        <fullName evidence="1">Pyrroloquinoline quinone biosynthesis protein PqqE</fullName>
    </submittedName>
</protein>